<dbReference type="InterPro" id="IPR027417">
    <property type="entry name" value="P-loop_NTPase"/>
</dbReference>
<keyword evidence="6" id="KW-1185">Reference proteome</keyword>
<dbReference type="InterPro" id="IPR041664">
    <property type="entry name" value="AAA_16"/>
</dbReference>
<organism evidence="5 6">
    <name type="scientific">Nocardioides jejuensis</name>
    <dbReference type="NCBI Taxonomy" id="2502782"/>
    <lineage>
        <taxon>Bacteria</taxon>
        <taxon>Bacillati</taxon>
        <taxon>Actinomycetota</taxon>
        <taxon>Actinomycetes</taxon>
        <taxon>Propionibacteriales</taxon>
        <taxon>Nocardioidaceae</taxon>
        <taxon>Nocardioides</taxon>
    </lineage>
</organism>
<dbReference type="InterPro" id="IPR016032">
    <property type="entry name" value="Sig_transdc_resp-reg_C-effctor"/>
</dbReference>
<accession>A0A4R1CCN9</accession>
<keyword evidence="1" id="KW-0805">Transcription regulation</keyword>
<dbReference type="RefSeq" id="WP_131583003.1">
    <property type="nucleotide sequence ID" value="NZ_SJZJ01000011.1"/>
</dbReference>
<sequence>MRSRLVERDAETAALGRILDRARAGHGDLVAFEAPPGMGKSRLLWHLREAALRDGWRSLDVRATPMSPSIGYGVLRDWFGLLAHRHPAGEHPFDGPGAALAELADGTSRPLGDLVYGVRWVLEDLCAEGPILLTVDDLQWVDSGSLKALDLLAPALQQLPCILAYTVRIGEEASCPESIARLHEVSRVLHPEPLSVDGVAALLEMHRLDPGQAERIHTVTGGVPLFVGEVIAGGGEDVPDSLVGSITGRLRRLSPTSLATASAVAILGDHGATGSIAELAGLPPATIVHDLALLTTAQLAQRDDGNHRLRHPLIADAVLAALSSADTADLHARCADVLARRGAPRTVVASHLLLTTPGDDPEVRVRLAEQGRHALASGEAEQARRYFDRAIAEGPITVAEIPLLSSAASALSALSEIDAAQEMWRRARSLTEDPDELAALRAAAGDALLIAGEYAQARAAFGTPADTGPDTTHASQVLSGRMVFSGLLLGAPAREIREQFEQHLGEPEDATTPDHRLALAAAASLKVAAGGTAAEARDLALRAIDRGALFEHANADGTAVFMASCSLIWSSALDEAERALTTAMETAKARGSVLEFANAAACRGTARARMGLTVEAELDFEATLEQRNHGWNAGLGFVIAGLVECHIARGELERTLPWRATLDRIASERTLAGAYAQHALGDIAAAHGDHDTAARRYAEVGRQLHLSLDNPAVLPWRAGRALALIRIGNGREAVDLARENAARAEAFGAPYTLAQAFRTVAAVDPTADRVGLLRRALAVLDGVPAGRLAAQVAADLAGMLILLEGAAASPEVVTLLRRSESYAQSHGLRPLEDRVRRLLDRIGEPANRPAAEALALLTPSERRVADLAATGLSNRQVAQDLFVTVKAVEWHLSNVYRKLGIHSRNELPTLLTR</sequence>
<proteinExistence type="predicted"/>
<evidence type="ECO:0000256" key="3">
    <source>
        <dbReference type="ARBA" id="ARBA00023163"/>
    </source>
</evidence>
<dbReference type="SUPFAM" id="SSF52540">
    <property type="entry name" value="P-loop containing nucleoside triphosphate hydrolases"/>
    <property type="match status" value="1"/>
</dbReference>
<reference evidence="5 6" key="1">
    <citation type="submission" date="2019-03" db="EMBL/GenBank/DDBJ databases">
        <authorList>
            <person name="Kim M.K.M."/>
        </authorList>
    </citation>
    <scope>NUCLEOTIDE SEQUENCE [LARGE SCALE GENOMIC DNA]</scope>
    <source>
        <strain evidence="5 6">18JY15-6</strain>
    </source>
</reference>
<dbReference type="InterPro" id="IPR036388">
    <property type="entry name" value="WH-like_DNA-bd_sf"/>
</dbReference>
<gene>
    <name evidence="5" type="ORF">EPD65_08180</name>
</gene>
<dbReference type="Pfam" id="PF00196">
    <property type="entry name" value="GerE"/>
    <property type="match status" value="1"/>
</dbReference>
<dbReference type="Proteomes" id="UP000295453">
    <property type="component" value="Unassembled WGS sequence"/>
</dbReference>
<dbReference type="InterPro" id="IPR000792">
    <property type="entry name" value="Tscrpt_reg_LuxR_C"/>
</dbReference>
<dbReference type="PRINTS" id="PR00038">
    <property type="entry name" value="HTHLUXR"/>
</dbReference>
<dbReference type="AlphaFoldDB" id="A0A4R1CCN9"/>
<name>A0A4R1CCN9_9ACTN</name>
<comment type="caution">
    <text evidence="5">The sequence shown here is derived from an EMBL/GenBank/DDBJ whole genome shotgun (WGS) entry which is preliminary data.</text>
</comment>
<dbReference type="SUPFAM" id="SSF46894">
    <property type="entry name" value="C-terminal effector domain of the bipartite response regulators"/>
    <property type="match status" value="1"/>
</dbReference>
<dbReference type="Pfam" id="PF13191">
    <property type="entry name" value="AAA_16"/>
    <property type="match status" value="1"/>
</dbReference>
<keyword evidence="3" id="KW-0804">Transcription</keyword>
<feature type="domain" description="HTH luxR-type" evidence="4">
    <location>
        <begin position="850"/>
        <end position="913"/>
    </location>
</feature>
<dbReference type="GO" id="GO:0006355">
    <property type="term" value="P:regulation of DNA-templated transcription"/>
    <property type="evidence" value="ECO:0007669"/>
    <property type="project" value="InterPro"/>
</dbReference>
<dbReference type="OrthoDB" id="3178131at2"/>
<dbReference type="PANTHER" id="PTHR43214:SF41">
    <property type="entry name" value="NITRATE_NITRITE RESPONSE REGULATOR PROTEIN NARP"/>
    <property type="match status" value="1"/>
</dbReference>
<evidence type="ECO:0000259" key="4">
    <source>
        <dbReference type="PROSITE" id="PS50043"/>
    </source>
</evidence>
<dbReference type="InterPro" id="IPR011990">
    <property type="entry name" value="TPR-like_helical_dom_sf"/>
</dbReference>
<dbReference type="SUPFAM" id="SSF48452">
    <property type="entry name" value="TPR-like"/>
    <property type="match status" value="1"/>
</dbReference>
<dbReference type="PROSITE" id="PS50043">
    <property type="entry name" value="HTH_LUXR_2"/>
    <property type="match status" value="1"/>
</dbReference>
<dbReference type="InterPro" id="IPR039420">
    <property type="entry name" value="WalR-like"/>
</dbReference>
<evidence type="ECO:0000313" key="5">
    <source>
        <dbReference type="EMBL" id="TCJ28307.1"/>
    </source>
</evidence>
<protein>
    <submittedName>
        <fullName evidence="5">Helix-turn-helix transcriptional regulator</fullName>
    </submittedName>
</protein>
<evidence type="ECO:0000313" key="6">
    <source>
        <dbReference type="Proteomes" id="UP000295453"/>
    </source>
</evidence>
<dbReference type="PANTHER" id="PTHR43214">
    <property type="entry name" value="TWO-COMPONENT RESPONSE REGULATOR"/>
    <property type="match status" value="1"/>
</dbReference>
<keyword evidence="2" id="KW-0238">DNA-binding</keyword>
<dbReference type="EMBL" id="SJZJ01000011">
    <property type="protein sequence ID" value="TCJ28307.1"/>
    <property type="molecule type" value="Genomic_DNA"/>
</dbReference>
<dbReference type="Gene3D" id="1.10.10.10">
    <property type="entry name" value="Winged helix-like DNA-binding domain superfamily/Winged helix DNA-binding domain"/>
    <property type="match status" value="1"/>
</dbReference>
<evidence type="ECO:0000256" key="1">
    <source>
        <dbReference type="ARBA" id="ARBA00023015"/>
    </source>
</evidence>
<dbReference type="CDD" id="cd06170">
    <property type="entry name" value="LuxR_C_like"/>
    <property type="match status" value="1"/>
</dbReference>
<dbReference type="Gene3D" id="1.25.40.10">
    <property type="entry name" value="Tetratricopeptide repeat domain"/>
    <property type="match status" value="1"/>
</dbReference>
<dbReference type="SMART" id="SM00421">
    <property type="entry name" value="HTH_LUXR"/>
    <property type="match status" value="1"/>
</dbReference>
<evidence type="ECO:0000256" key="2">
    <source>
        <dbReference type="ARBA" id="ARBA00023125"/>
    </source>
</evidence>
<dbReference type="GO" id="GO:0003677">
    <property type="term" value="F:DNA binding"/>
    <property type="evidence" value="ECO:0007669"/>
    <property type="project" value="UniProtKB-KW"/>
</dbReference>